<keyword evidence="2" id="KW-0560">Oxidoreductase</keyword>
<dbReference type="PANTHER" id="PTHR42760:SF133">
    <property type="entry name" value="3-OXOACYL-[ACYL-CARRIER-PROTEIN] REDUCTASE"/>
    <property type="match status" value="1"/>
</dbReference>
<dbReference type="CDD" id="cd05233">
    <property type="entry name" value="SDR_c"/>
    <property type="match status" value="1"/>
</dbReference>
<dbReference type="Proteomes" id="UP001196765">
    <property type="component" value="Unassembled WGS sequence"/>
</dbReference>
<dbReference type="InterPro" id="IPR002347">
    <property type="entry name" value="SDR_fam"/>
</dbReference>
<evidence type="ECO:0000256" key="1">
    <source>
        <dbReference type="ARBA" id="ARBA00006484"/>
    </source>
</evidence>
<organism evidence="3 4">
    <name type="scientific">Segatella copri</name>
    <dbReference type="NCBI Taxonomy" id="165179"/>
    <lineage>
        <taxon>Bacteria</taxon>
        <taxon>Pseudomonadati</taxon>
        <taxon>Bacteroidota</taxon>
        <taxon>Bacteroidia</taxon>
        <taxon>Bacteroidales</taxon>
        <taxon>Prevotellaceae</taxon>
        <taxon>Segatella</taxon>
    </lineage>
</organism>
<evidence type="ECO:0000313" key="3">
    <source>
        <dbReference type="EMBL" id="MBV3389050.1"/>
    </source>
</evidence>
<dbReference type="PANTHER" id="PTHR42760">
    <property type="entry name" value="SHORT-CHAIN DEHYDROGENASES/REDUCTASES FAMILY MEMBER"/>
    <property type="match status" value="1"/>
</dbReference>
<comment type="caution">
    <text evidence="3">The sequence shown here is derived from an EMBL/GenBank/DDBJ whole genome shotgun (WGS) entry which is preliminary data.</text>
</comment>
<sequence>MGLKQYIKRGVKFILHGVPERKVYAQVSYLAPSEMLKGRTALVTGGTSGIGYEVAKAYINAGARVVITGRNEEKVKKACEVIDKEVSRKGNIFGMVMNNTDVKSMPSKLQDIERVLGTGHIDILVNNAGVVGGEVKDCTEELYNTILGTNLKGTFFLSKFVARYWVDNQIEGNILMMGSSSSLRPATSAYTLTKNALYGFTKGLAKVLAPHGITVNGLAPGPTATPMTMPNGVRDEISFPNPLGRFVMPGEIANMAVFLVSNMGRSIIGDMVFMTGGSGIVTFDDVKYSF</sequence>
<dbReference type="GO" id="GO:0048038">
    <property type="term" value="F:quinone binding"/>
    <property type="evidence" value="ECO:0007669"/>
    <property type="project" value="TreeGrafter"/>
</dbReference>
<dbReference type="GO" id="GO:0016616">
    <property type="term" value="F:oxidoreductase activity, acting on the CH-OH group of donors, NAD or NADP as acceptor"/>
    <property type="evidence" value="ECO:0007669"/>
    <property type="project" value="TreeGrafter"/>
</dbReference>
<dbReference type="AlphaFoldDB" id="A0AAW4N9X9"/>
<comment type="similarity">
    <text evidence="1">Belongs to the short-chain dehydrogenases/reductases (SDR) family.</text>
</comment>
<protein>
    <submittedName>
        <fullName evidence="3">SDR family oxidoreductase</fullName>
    </submittedName>
</protein>
<dbReference type="GO" id="GO:0006633">
    <property type="term" value="P:fatty acid biosynthetic process"/>
    <property type="evidence" value="ECO:0007669"/>
    <property type="project" value="TreeGrafter"/>
</dbReference>
<evidence type="ECO:0000256" key="2">
    <source>
        <dbReference type="ARBA" id="ARBA00023002"/>
    </source>
</evidence>
<gene>
    <name evidence="3" type="ORF">KSW82_15085</name>
</gene>
<name>A0AAW4N9X9_9BACT</name>
<dbReference type="RefSeq" id="WP_217745132.1">
    <property type="nucleotide sequence ID" value="NZ_JAHOEI010000093.1"/>
</dbReference>
<proteinExistence type="inferred from homology"/>
<accession>A0AAW4N9X9</accession>
<evidence type="ECO:0000313" key="4">
    <source>
        <dbReference type="Proteomes" id="UP001196765"/>
    </source>
</evidence>
<dbReference type="FunFam" id="3.40.50.720:FF:000084">
    <property type="entry name" value="Short-chain dehydrogenase reductase"/>
    <property type="match status" value="1"/>
</dbReference>
<reference evidence="3" key="1">
    <citation type="submission" date="2021-06" db="EMBL/GenBank/DDBJ databases">
        <title>Collection of gut derived symbiotic bacterial strains cultured from healthy donors.</title>
        <authorList>
            <person name="Lin H."/>
            <person name="Littmann E."/>
            <person name="Pamer E.G."/>
        </authorList>
    </citation>
    <scope>NUCLEOTIDE SEQUENCE</scope>
    <source>
        <strain evidence="3">MSK.21.74</strain>
    </source>
</reference>
<dbReference type="Pfam" id="PF00106">
    <property type="entry name" value="adh_short"/>
    <property type="match status" value="1"/>
</dbReference>
<dbReference type="EMBL" id="JAHOEI010000093">
    <property type="protein sequence ID" value="MBV3389050.1"/>
    <property type="molecule type" value="Genomic_DNA"/>
</dbReference>